<keyword evidence="5" id="KW-1185">Reference proteome</keyword>
<evidence type="ECO:0000313" key="4">
    <source>
        <dbReference type="EnsemblPlants" id="OPUNC09G09610.1"/>
    </source>
</evidence>
<accession>A0A0E0M1I0</accession>
<keyword evidence="1" id="KW-0862">Zinc</keyword>
<dbReference type="PROSITE" id="PS50157">
    <property type="entry name" value="ZINC_FINGER_C2H2_2"/>
    <property type="match status" value="1"/>
</dbReference>
<sequence length="116" mass="12750">MEGNREEAEINLELTLCFTSASPPEPIVRFFLCTYCDRTFCCSQALGGHQNAHKFERSQAKRRREVITAAEMRTLPGAAAVAAGHAGQRGGQRRRSKSSPEYGGEHADGLDLSLRL</sequence>
<dbReference type="Proteomes" id="UP000026962">
    <property type="component" value="Chromosome 9"/>
</dbReference>
<dbReference type="Gramene" id="OPUNC09G09610.1">
    <property type="protein sequence ID" value="OPUNC09G09610.1"/>
    <property type="gene ID" value="OPUNC09G09610"/>
</dbReference>
<evidence type="ECO:0000256" key="1">
    <source>
        <dbReference type="PROSITE-ProRule" id="PRU00042"/>
    </source>
</evidence>
<dbReference type="PANTHER" id="PTHR45730:SF137">
    <property type="entry name" value="OS09G0430600 PROTEIN"/>
    <property type="match status" value="1"/>
</dbReference>
<organism evidence="4">
    <name type="scientific">Oryza punctata</name>
    <name type="common">Red rice</name>
    <dbReference type="NCBI Taxonomy" id="4537"/>
    <lineage>
        <taxon>Eukaryota</taxon>
        <taxon>Viridiplantae</taxon>
        <taxon>Streptophyta</taxon>
        <taxon>Embryophyta</taxon>
        <taxon>Tracheophyta</taxon>
        <taxon>Spermatophyta</taxon>
        <taxon>Magnoliopsida</taxon>
        <taxon>Liliopsida</taxon>
        <taxon>Poales</taxon>
        <taxon>Poaceae</taxon>
        <taxon>BOP clade</taxon>
        <taxon>Oryzoideae</taxon>
        <taxon>Oryzeae</taxon>
        <taxon>Oryzinae</taxon>
        <taxon>Oryza</taxon>
    </lineage>
</organism>
<dbReference type="Gene3D" id="3.30.160.60">
    <property type="entry name" value="Classic Zinc Finger"/>
    <property type="match status" value="1"/>
</dbReference>
<dbReference type="InterPro" id="IPR045320">
    <property type="entry name" value="JAGGED/SL1-like"/>
</dbReference>
<evidence type="ECO:0000259" key="3">
    <source>
        <dbReference type="PROSITE" id="PS50157"/>
    </source>
</evidence>
<proteinExistence type="predicted"/>
<dbReference type="OMA" id="RFFLCTY"/>
<dbReference type="InterPro" id="IPR013087">
    <property type="entry name" value="Znf_C2H2_type"/>
</dbReference>
<keyword evidence="1" id="KW-0863">Zinc-finger</keyword>
<evidence type="ECO:0000313" key="5">
    <source>
        <dbReference type="Proteomes" id="UP000026962"/>
    </source>
</evidence>
<dbReference type="STRING" id="4537.A0A0E0M1I0"/>
<name>A0A0E0M1I0_ORYPU</name>
<evidence type="ECO:0000256" key="2">
    <source>
        <dbReference type="SAM" id="MobiDB-lite"/>
    </source>
</evidence>
<dbReference type="HOGENOM" id="CLU_119247_2_1_1"/>
<dbReference type="eggNOG" id="ENOG502S25C">
    <property type="taxonomic scope" value="Eukaryota"/>
</dbReference>
<feature type="region of interest" description="Disordered" evidence="2">
    <location>
        <begin position="78"/>
        <end position="116"/>
    </location>
</feature>
<dbReference type="PROSITE" id="PS00028">
    <property type="entry name" value="ZINC_FINGER_C2H2_1"/>
    <property type="match status" value="1"/>
</dbReference>
<reference evidence="4" key="1">
    <citation type="submission" date="2015-04" db="UniProtKB">
        <authorList>
            <consortium name="EnsemblPlants"/>
        </authorList>
    </citation>
    <scope>IDENTIFICATION</scope>
</reference>
<dbReference type="PANTHER" id="PTHR45730">
    <property type="entry name" value="ZINC FINGER PROTEIN JAGGED"/>
    <property type="match status" value="1"/>
</dbReference>
<feature type="domain" description="C2H2-type" evidence="3">
    <location>
        <begin position="31"/>
        <end position="58"/>
    </location>
</feature>
<reference evidence="4" key="2">
    <citation type="submission" date="2018-05" db="EMBL/GenBank/DDBJ databases">
        <title>OpunRS2 (Oryza punctata Reference Sequence Version 2).</title>
        <authorList>
            <person name="Zhang J."/>
            <person name="Kudrna D."/>
            <person name="Lee S."/>
            <person name="Talag J."/>
            <person name="Welchert J."/>
            <person name="Wing R.A."/>
        </authorList>
    </citation>
    <scope>NUCLEOTIDE SEQUENCE [LARGE SCALE GENOMIC DNA]</scope>
</reference>
<dbReference type="GO" id="GO:0003700">
    <property type="term" value="F:DNA-binding transcription factor activity"/>
    <property type="evidence" value="ECO:0007669"/>
    <property type="project" value="InterPro"/>
</dbReference>
<keyword evidence="1" id="KW-0479">Metal-binding</keyword>
<dbReference type="EnsemblPlants" id="OPUNC09G09610.1">
    <property type="protein sequence ID" value="OPUNC09G09610.1"/>
    <property type="gene ID" value="OPUNC09G09610"/>
</dbReference>
<dbReference type="SUPFAM" id="SSF57667">
    <property type="entry name" value="beta-beta-alpha zinc fingers"/>
    <property type="match status" value="1"/>
</dbReference>
<dbReference type="GO" id="GO:0008270">
    <property type="term" value="F:zinc ion binding"/>
    <property type="evidence" value="ECO:0007669"/>
    <property type="project" value="UniProtKB-KW"/>
</dbReference>
<dbReference type="AlphaFoldDB" id="A0A0E0M1I0"/>
<protein>
    <recommendedName>
        <fullName evidence="3">C2H2-type domain-containing protein</fullName>
    </recommendedName>
</protein>
<dbReference type="InterPro" id="IPR036236">
    <property type="entry name" value="Znf_C2H2_sf"/>
</dbReference>